<gene>
    <name evidence="2" type="ORF">COC42_05250</name>
</gene>
<dbReference type="Proteomes" id="UP000218366">
    <property type="component" value="Unassembled WGS sequence"/>
</dbReference>
<dbReference type="InterPro" id="IPR020915">
    <property type="entry name" value="UPF0311"/>
</dbReference>
<dbReference type="OrthoDB" id="5294829at2"/>
<name>A0A2A4B9H8_9SPHN</name>
<comment type="caution">
    <text evidence="2">The sequence shown here is derived from an EMBL/GenBank/DDBJ whole genome shotgun (WGS) entry which is preliminary data.</text>
</comment>
<sequence>MPRLIFLSHRMRAIQARAGSRAVPKGGIGWTSPARRLSLCPTTRERMMAEGIERRTVLAMGSAMAVPATATEAQGDYPEPRLEFAFQADVALGPIQELGVIDGIRRRIVPIVGGTVTGPRLSGVVMPGGADWQGIRAGDGLTRVFAHYWLKADDGQAISVQNTGLRRAPAAVMQRMMAGEVVPPKSYYFRACPSFEVGDGPHRWLGENIFVCVGARLPDRAIVRVYTVL</sequence>
<comment type="similarity">
    <text evidence="1">Belongs to the UPF0311 family.</text>
</comment>
<accession>A0A2A4B9H8</accession>
<reference evidence="2 3" key="1">
    <citation type="submission" date="2017-09" db="EMBL/GenBank/DDBJ databases">
        <title>Sphingomonas spermidinifaciens 9NM-10, whole genome shotgun sequence.</title>
        <authorList>
            <person name="Feng G."/>
            <person name="Zhu H."/>
        </authorList>
    </citation>
    <scope>NUCLEOTIDE SEQUENCE [LARGE SCALE GENOMIC DNA]</scope>
    <source>
        <strain evidence="2 3">9NM-10</strain>
    </source>
</reference>
<organism evidence="2 3">
    <name type="scientific">Sphingomonas spermidinifaciens</name>
    <dbReference type="NCBI Taxonomy" id="1141889"/>
    <lineage>
        <taxon>Bacteria</taxon>
        <taxon>Pseudomonadati</taxon>
        <taxon>Pseudomonadota</taxon>
        <taxon>Alphaproteobacteria</taxon>
        <taxon>Sphingomonadales</taxon>
        <taxon>Sphingomonadaceae</taxon>
        <taxon>Sphingomonas</taxon>
    </lineage>
</organism>
<keyword evidence="3" id="KW-1185">Reference proteome</keyword>
<dbReference type="PANTHER" id="PTHR37315">
    <property type="entry name" value="UPF0311 PROTEIN BLR7842"/>
    <property type="match status" value="1"/>
</dbReference>
<evidence type="ECO:0000313" key="3">
    <source>
        <dbReference type="Proteomes" id="UP000218366"/>
    </source>
</evidence>
<dbReference type="EMBL" id="NWMW01000001">
    <property type="protein sequence ID" value="PCD04720.1"/>
    <property type="molecule type" value="Genomic_DNA"/>
</dbReference>
<dbReference type="AlphaFoldDB" id="A0A2A4B9H8"/>
<protein>
    <recommendedName>
        <fullName evidence="1">UPF0311 protein COC42_05250</fullName>
    </recommendedName>
</protein>
<dbReference type="Pfam" id="PF11578">
    <property type="entry name" value="DUF3237"/>
    <property type="match status" value="1"/>
</dbReference>
<evidence type="ECO:0000256" key="1">
    <source>
        <dbReference type="HAMAP-Rule" id="MF_00775"/>
    </source>
</evidence>
<proteinExistence type="inferred from homology"/>
<dbReference type="Gene3D" id="2.40.160.20">
    <property type="match status" value="1"/>
</dbReference>
<dbReference type="PANTHER" id="PTHR37315:SF1">
    <property type="entry name" value="UPF0311 PROTEIN BLR7842"/>
    <property type="match status" value="1"/>
</dbReference>
<dbReference type="HAMAP" id="MF_00775">
    <property type="entry name" value="UPF0311"/>
    <property type="match status" value="1"/>
</dbReference>
<evidence type="ECO:0000313" key="2">
    <source>
        <dbReference type="EMBL" id="PCD04720.1"/>
    </source>
</evidence>